<sequence length="57" mass="6678">MNMGGRGWVQCLYAEFVSFSWNLCNSKKQQKWFLSHLSNRSVLLFNYELLTSLAKTT</sequence>
<reference evidence="1" key="1">
    <citation type="submission" date="2014-11" db="EMBL/GenBank/DDBJ databases">
        <authorList>
            <person name="Amaro Gonzalez C."/>
        </authorList>
    </citation>
    <scope>NUCLEOTIDE SEQUENCE</scope>
</reference>
<evidence type="ECO:0000313" key="1">
    <source>
        <dbReference type="EMBL" id="JAH01367.1"/>
    </source>
</evidence>
<dbReference type="AlphaFoldDB" id="A0A0E9PAS5"/>
<reference evidence="1" key="2">
    <citation type="journal article" date="2015" name="Fish Shellfish Immunol.">
        <title>Early steps in the European eel (Anguilla anguilla)-Vibrio vulnificus interaction in the gills: Role of the RtxA13 toxin.</title>
        <authorList>
            <person name="Callol A."/>
            <person name="Pajuelo D."/>
            <person name="Ebbesson L."/>
            <person name="Teles M."/>
            <person name="MacKenzie S."/>
            <person name="Amaro C."/>
        </authorList>
    </citation>
    <scope>NUCLEOTIDE SEQUENCE</scope>
</reference>
<dbReference type="EMBL" id="GBXM01107210">
    <property type="protein sequence ID" value="JAH01367.1"/>
    <property type="molecule type" value="Transcribed_RNA"/>
</dbReference>
<accession>A0A0E9PAS5</accession>
<organism evidence="1">
    <name type="scientific">Anguilla anguilla</name>
    <name type="common">European freshwater eel</name>
    <name type="synonym">Muraena anguilla</name>
    <dbReference type="NCBI Taxonomy" id="7936"/>
    <lineage>
        <taxon>Eukaryota</taxon>
        <taxon>Metazoa</taxon>
        <taxon>Chordata</taxon>
        <taxon>Craniata</taxon>
        <taxon>Vertebrata</taxon>
        <taxon>Euteleostomi</taxon>
        <taxon>Actinopterygii</taxon>
        <taxon>Neopterygii</taxon>
        <taxon>Teleostei</taxon>
        <taxon>Anguilliformes</taxon>
        <taxon>Anguillidae</taxon>
        <taxon>Anguilla</taxon>
    </lineage>
</organism>
<name>A0A0E9PAS5_ANGAN</name>
<protein>
    <submittedName>
        <fullName evidence="1">Uncharacterized protein</fullName>
    </submittedName>
</protein>
<proteinExistence type="predicted"/>